<reference evidence="6 7" key="1">
    <citation type="submission" date="2022-04" db="EMBL/GenBank/DDBJ databases">
        <title>The arsenic-methylating capacity of Chitinophaga filiformis YT5 during chitin decomposition.</title>
        <authorList>
            <person name="Chen G."/>
            <person name="Liang Y."/>
        </authorList>
    </citation>
    <scope>NUCLEOTIDE SEQUENCE [LARGE SCALE GENOMIC DNA]</scope>
    <source>
        <strain evidence="6 7">YT5</strain>
    </source>
</reference>
<evidence type="ECO:0000313" key="7">
    <source>
        <dbReference type="Proteomes" id="UP000830198"/>
    </source>
</evidence>
<evidence type="ECO:0000256" key="3">
    <source>
        <dbReference type="ARBA" id="ARBA00023163"/>
    </source>
</evidence>
<organism evidence="6 7">
    <name type="scientific">Chitinophaga filiformis</name>
    <name type="common">Myxococcus filiformis</name>
    <name type="synonym">Flexibacter filiformis</name>
    <dbReference type="NCBI Taxonomy" id="104663"/>
    <lineage>
        <taxon>Bacteria</taxon>
        <taxon>Pseudomonadati</taxon>
        <taxon>Bacteroidota</taxon>
        <taxon>Chitinophagia</taxon>
        <taxon>Chitinophagales</taxon>
        <taxon>Chitinophagaceae</taxon>
        <taxon>Chitinophaga</taxon>
    </lineage>
</organism>
<dbReference type="SUPFAM" id="SSF51206">
    <property type="entry name" value="cAMP-binding domain-like"/>
    <property type="match status" value="1"/>
</dbReference>
<keyword evidence="7" id="KW-1185">Reference proteome</keyword>
<sequence>MEKVYSIRQLFPGLEEGLYEEMEQHGEIRQVPAGAVLLRKGQTIRSTMLILEGIVKLYQEDDQGNEFFMYDIEPGQACAVSMLCAFRQETSQVMARALTDVTMLTIPLQYMDEWLSKYKSWHYFVIRTWRERYDELLNTINEIAFKNMDERLEFYIEGQVKKLGRHVKLTHQEIANDLNTSREVVSRLMKKMEKNGWILIHRNSFEWIRP</sequence>
<dbReference type="PANTHER" id="PTHR24567:SF26">
    <property type="entry name" value="REGULATORY PROTEIN YEIL"/>
    <property type="match status" value="1"/>
</dbReference>
<keyword evidence="1" id="KW-0805">Transcription regulation</keyword>
<feature type="domain" description="HTH crp-type" evidence="5">
    <location>
        <begin position="146"/>
        <end position="210"/>
    </location>
</feature>
<proteinExistence type="predicted"/>
<dbReference type="InterPro" id="IPR036388">
    <property type="entry name" value="WH-like_DNA-bd_sf"/>
</dbReference>
<dbReference type="InterPro" id="IPR014710">
    <property type="entry name" value="RmlC-like_jellyroll"/>
</dbReference>
<dbReference type="Gene3D" id="1.10.10.10">
    <property type="entry name" value="Winged helix-like DNA-binding domain superfamily/Winged helix DNA-binding domain"/>
    <property type="match status" value="1"/>
</dbReference>
<dbReference type="Proteomes" id="UP000830198">
    <property type="component" value="Chromosome"/>
</dbReference>
<dbReference type="CDD" id="cd00038">
    <property type="entry name" value="CAP_ED"/>
    <property type="match status" value="1"/>
</dbReference>
<gene>
    <name evidence="6" type="ORF">MYF79_18935</name>
</gene>
<dbReference type="PANTHER" id="PTHR24567">
    <property type="entry name" value="CRP FAMILY TRANSCRIPTIONAL REGULATORY PROTEIN"/>
    <property type="match status" value="1"/>
</dbReference>
<dbReference type="InterPro" id="IPR050397">
    <property type="entry name" value="Env_Response_Regulators"/>
</dbReference>
<dbReference type="InterPro" id="IPR036390">
    <property type="entry name" value="WH_DNA-bd_sf"/>
</dbReference>
<dbReference type="SUPFAM" id="SSF46785">
    <property type="entry name" value="Winged helix' DNA-binding domain"/>
    <property type="match status" value="1"/>
</dbReference>
<dbReference type="InterPro" id="IPR018490">
    <property type="entry name" value="cNMP-bd_dom_sf"/>
</dbReference>
<protein>
    <submittedName>
        <fullName evidence="6">Crp/Fnr family transcriptional regulator</fullName>
    </submittedName>
</protein>
<dbReference type="RefSeq" id="WP_247809213.1">
    <property type="nucleotide sequence ID" value="NZ_CP095855.1"/>
</dbReference>
<evidence type="ECO:0000259" key="4">
    <source>
        <dbReference type="PROSITE" id="PS50042"/>
    </source>
</evidence>
<dbReference type="EMBL" id="CP095855">
    <property type="protein sequence ID" value="UPK67020.1"/>
    <property type="molecule type" value="Genomic_DNA"/>
</dbReference>
<dbReference type="SMART" id="SM00419">
    <property type="entry name" value="HTH_CRP"/>
    <property type="match status" value="1"/>
</dbReference>
<dbReference type="InterPro" id="IPR012318">
    <property type="entry name" value="HTH_CRP"/>
</dbReference>
<evidence type="ECO:0000313" key="6">
    <source>
        <dbReference type="EMBL" id="UPK67020.1"/>
    </source>
</evidence>
<name>A0ABY4HUF9_CHIFI</name>
<feature type="domain" description="Cyclic nucleotide-binding" evidence="4">
    <location>
        <begin position="10"/>
        <end position="106"/>
    </location>
</feature>
<dbReference type="InterPro" id="IPR000595">
    <property type="entry name" value="cNMP-bd_dom"/>
</dbReference>
<keyword evidence="3" id="KW-0804">Transcription</keyword>
<dbReference type="Pfam" id="PF13545">
    <property type="entry name" value="HTH_Crp_2"/>
    <property type="match status" value="1"/>
</dbReference>
<dbReference type="Pfam" id="PF00027">
    <property type="entry name" value="cNMP_binding"/>
    <property type="match status" value="1"/>
</dbReference>
<accession>A0ABY4HUF9</accession>
<evidence type="ECO:0000259" key="5">
    <source>
        <dbReference type="PROSITE" id="PS51063"/>
    </source>
</evidence>
<dbReference type="PROSITE" id="PS50042">
    <property type="entry name" value="CNMP_BINDING_3"/>
    <property type="match status" value="1"/>
</dbReference>
<keyword evidence="2" id="KW-0238">DNA-binding</keyword>
<evidence type="ECO:0000256" key="1">
    <source>
        <dbReference type="ARBA" id="ARBA00023015"/>
    </source>
</evidence>
<evidence type="ECO:0000256" key="2">
    <source>
        <dbReference type="ARBA" id="ARBA00023125"/>
    </source>
</evidence>
<dbReference type="PROSITE" id="PS51063">
    <property type="entry name" value="HTH_CRP_2"/>
    <property type="match status" value="1"/>
</dbReference>
<dbReference type="PRINTS" id="PR00034">
    <property type="entry name" value="HTHCRP"/>
</dbReference>
<dbReference type="Gene3D" id="2.60.120.10">
    <property type="entry name" value="Jelly Rolls"/>
    <property type="match status" value="1"/>
</dbReference>